<organism evidence="1 2">
    <name type="scientific">Melia azedarach</name>
    <name type="common">Chinaberry tree</name>
    <dbReference type="NCBI Taxonomy" id="155640"/>
    <lineage>
        <taxon>Eukaryota</taxon>
        <taxon>Viridiplantae</taxon>
        <taxon>Streptophyta</taxon>
        <taxon>Embryophyta</taxon>
        <taxon>Tracheophyta</taxon>
        <taxon>Spermatophyta</taxon>
        <taxon>Magnoliopsida</taxon>
        <taxon>eudicotyledons</taxon>
        <taxon>Gunneridae</taxon>
        <taxon>Pentapetalae</taxon>
        <taxon>rosids</taxon>
        <taxon>malvids</taxon>
        <taxon>Sapindales</taxon>
        <taxon>Meliaceae</taxon>
        <taxon>Melia</taxon>
    </lineage>
</organism>
<dbReference type="Proteomes" id="UP001164539">
    <property type="component" value="Chromosome 11"/>
</dbReference>
<accession>A0ACC1X7Y9</accession>
<sequence>MENKGNKRMAVLVGCNYPNTKNELHGCINDVLATRDVIIKRFGFDSSHIELLTDAPGSSVMPTGANIKAALDRMVSRAQPGDVLFFHYSGHGTRIPSQRPGWPFRQDEAIVPCDFNLITDLDFRQLVNRLPKGASFTILSDSCHSGGLIDKEKEQIGPSSVIQTSNSRSKQFSLTPKTIPFNSILEHLSSLTTINTSDIGTHLLEFFGADASIRFKLAQQELMDLFESPLKPDEGILLSGCQANETSADMNPFQGGGKAYGAFSDALQTVLKEHSGPLTNKEIVMKARKVLQEEGFEQHPCLYCSDQNADAAFLLQPETR</sequence>
<name>A0ACC1X7Y9_MELAZ</name>
<reference evidence="1 2" key="1">
    <citation type="journal article" date="2023" name="Science">
        <title>Complex scaffold remodeling in plant triterpene biosynthesis.</title>
        <authorList>
            <person name="De La Pena R."/>
            <person name="Hodgson H."/>
            <person name="Liu J.C."/>
            <person name="Stephenson M.J."/>
            <person name="Martin A.C."/>
            <person name="Owen C."/>
            <person name="Harkess A."/>
            <person name="Leebens-Mack J."/>
            <person name="Jimenez L.E."/>
            <person name="Osbourn A."/>
            <person name="Sattely E.S."/>
        </authorList>
    </citation>
    <scope>NUCLEOTIDE SEQUENCE [LARGE SCALE GENOMIC DNA]</scope>
    <source>
        <strain evidence="2">cv. JPN11</strain>
        <tissue evidence="1">Leaf</tissue>
    </source>
</reference>
<keyword evidence="2" id="KW-1185">Reference proteome</keyword>
<evidence type="ECO:0000313" key="2">
    <source>
        <dbReference type="Proteomes" id="UP001164539"/>
    </source>
</evidence>
<evidence type="ECO:0000313" key="1">
    <source>
        <dbReference type="EMBL" id="KAJ4706804.1"/>
    </source>
</evidence>
<proteinExistence type="predicted"/>
<gene>
    <name evidence="1" type="ORF">OWV82_020414</name>
</gene>
<comment type="caution">
    <text evidence="1">The sequence shown here is derived from an EMBL/GenBank/DDBJ whole genome shotgun (WGS) entry which is preliminary data.</text>
</comment>
<dbReference type="EMBL" id="CM051404">
    <property type="protein sequence ID" value="KAJ4706804.1"/>
    <property type="molecule type" value="Genomic_DNA"/>
</dbReference>
<protein>
    <submittedName>
        <fullName evidence="1">Metacaspase 9</fullName>
    </submittedName>
</protein>